<feature type="transmembrane region" description="Helical" evidence="1">
    <location>
        <begin position="30"/>
        <end position="54"/>
    </location>
</feature>
<gene>
    <name evidence="2" type="ORF">ML536_15655</name>
</gene>
<reference evidence="2" key="1">
    <citation type="submission" date="2022-03" db="EMBL/GenBank/DDBJ databases">
        <title>The complete genome sequence of a Methyloterrigena soli.</title>
        <authorList>
            <person name="Zi Z."/>
        </authorList>
    </citation>
    <scope>NUCLEOTIDE SEQUENCE</scope>
    <source>
        <strain evidence="2">M48</strain>
    </source>
</reference>
<keyword evidence="3" id="KW-1185">Reference proteome</keyword>
<dbReference type="RefSeq" id="WP_281736486.1">
    <property type="nucleotide sequence ID" value="NZ_JAKETQ010000002.1"/>
</dbReference>
<keyword evidence="1" id="KW-1133">Transmembrane helix</keyword>
<evidence type="ECO:0000313" key="2">
    <source>
        <dbReference type="EMBL" id="MCI0128265.1"/>
    </source>
</evidence>
<evidence type="ECO:0000313" key="3">
    <source>
        <dbReference type="Proteomes" id="UP001156140"/>
    </source>
</evidence>
<feature type="transmembrane region" description="Helical" evidence="1">
    <location>
        <begin position="131"/>
        <end position="150"/>
    </location>
</feature>
<feature type="transmembrane region" description="Helical" evidence="1">
    <location>
        <begin position="98"/>
        <end position="119"/>
    </location>
</feature>
<keyword evidence="1" id="KW-0812">Transmembrane</keyword>
<accession>A0AA41QNU7</accession>
<dbReference type="EMBL" id="JALAZD010000002">
    <property type="protein sequence ID" value="MCI0128265.1"/>
    <property type="molecule type" value="Genomic_DNA"/>
</dbReference>
<sequence>MIEALAAELAQWGPGLFLKTSVWLYPLVNALHILAIGAVLTSVLLMDASVLGFWGRSPGQQAVIALLRPVTIFALVLALASGFLLFSVRPVDYIANPVFRLKLVLLALALVNALIFLVFNPQSILRRPAAALSAVLWLGVLVAGRFVGFLD</sequence>
<evidence type="ECO:0008006" key="4">
    <source>
        <dbReference type="Google" id="ProtNLM"/>
    </source>
</evidence>
<comment type="caution">
    <text evidence="2">The sequence shown here is derived from an EMBL/GenBank/DDBJ whole genome shotgun (WGS) entry which is preliminary data.</text>
</comment>
<proteinExistence type="predicted"/>
<organism evidence="2 3">
    <name type="scientific">Paradevosia shaoguanensis</name>
    <dbReference type="NCBI Taxonomy" id="1335043"/>
    <lineage>
        <taxon>Bacteria</taxon>
        <taxon>Pseudomonadati</taxon>
        <taxon>Pseudomonadota</taxon>
        <taxon>Alphaproteobacteria</taxon>
        <taxon>Hyphomicrobiales</taxon>
        <taxon>Devosiaceae</taxon>
        <taxon>Paradevosia</taxon>
    </lineage>
</organism>
<feature type="transmembrane region" description="Helical" evidence="1">
    <location>
        <begin position="66"/>
        <end position="86"/>
    </location>
</feature>
<protein>
    <recommendedName>
        <fullName evidence="4">DUF2214 domain-containing protein</fullName>
    </recommendedName>
</protein>
<dbReference type="AlphaFoldDB" id="A0AA41QNU7"/>
<evidence type="ECO:0000256" key="1">
    <source>
        <dbReference type="SAM" id="Phobius"/>
    </source>
</evidence>
<dbReference type="Proteomes" id="UP001156140">
    <property type="component" value="Unassembled WGS sequence"/>
</dbReference>
<name>A0AA41QNU7_9HYPH</name>
<keyword evidence="1" id="KW-0472">Membrane</keyword>